<name>A0ABW6WMK5_9ACTN</name>
<dbReference type="EMBL" id="JBIAZU010000005">
    <property type="protein sequence ID" value="MFF5293446.1"/>
    <property type="molecule type" value="Genomic_DNA"/>
</dbReference>
<dbReference type="Pfam" id="PF13692">
    <property type="entry name" value="Glyco_trans_1_4"/>
    <property type="match status" value="1"/>
</dbReference>
<feature type="domain" description="DUF3492" evidence="2">
    <location>
        <begin position="9"/>
        <end position="265"/>
    </location>
</feature>
<dbReference type="PANTHER" id="PTHR12526">
    <property type="entry name" value="GLYCOSYLTRANSFERASE"/>
    <property type="match status" value="1"/>
</dbReference>
<dbReference type="InterPro" id="IPR022622">
    <property type="entry name" value="DUF3492"/>
</dbReference>
<proteinExistence type="predicted"/>
<dbReference type="SUPFAM" id="SSF53756">
    <property type="entry name" value="UDP-Glycosyltransferase/glycogen phosphorylase"/>
    <property type="match status" value="1"/>
</dbReference>
<gene>
    <name evidence="3" type="ORF">ACFY35_28770</name>
</gene>
<evidence type="ECO:0000313" key="3">
    <source>
        <dbReference type="EMBL" id="MFF5293446.1"/>
    </source>
</evidence>
<organism evidence="3 4">
    <name type="scientific">Paractinoplanes globisporus</name>
    <dbReference type="NCBI Taxonomy" id="113565"/>
    <lineage>
        <taxon>Bacteria</taxon>
        <taxon>Bacillati</taxon>
        <taxon>Actinomycetota</taxon>
        <taxon>Actinomycetes</taxon>
        <taxon>Micromonosporales</taxon>
        <taxon>Micromonosporaceae</taxon>
        <taxon>Paractinoplanes</taxon>
    </lineage>
</organism>
<evidence type="ECO:0000313" key="4">
    <source>
        <dbReference type="Proteomes" id="UP001602245"/>
    </source>
</evidence>
<evidence type="ECO:0000256" key="1">
    <source>
        <dbReference type="SAM" id="MobiDB-lite"/>
    </source>
</evidence>
<accession>A0ABW6WMK5</accession>
<keyword evidence="4" id="KW-1185">Reference proteome</keyword>
<protein>
    <submittedName>
        <fullName evidence="3">DUF3492 domain-containing protein</fullName>
    </submittedName>
</protein>
<feature type="region of interest" description="Disordered" evidence="1">
    <location>
        <begin position="492"/>
        <end position="518"/>
    </location>
</feature>
<dbReference type="Proteomes" id="UP001602245">
    <property type="component" value="Unassembled WGS sequence"/>
</dbReference>
<dbReference type="PANTHER" id="PTHR12526:SF636">
    <property type="entry name" value="BLL3647 PROTEIN"/>
    <property type="match status" value="1"/>
</dbReference>
<dbReference type="Gene3D" id="3.40.50.2000">
    <property type="entry name" value="Glycogen Phosphorylase B"/>
    <property type="match status" value="2"/>
</dbReference>
<evidence type="ECO:0000259" key="2">
    <source>
        <dbReference type="Pfam" id="PF11997"/>
    </source>
</evidence>
<feature type="region of interest" description="Disordered" evidence="1">
    <location>
        <begin position="536"/>
        <end position="580"/>
    </location>
</feature>
<sequence length="580" mass="61038">MKSTPSHERVCLLTGGGYPYRRDALSGWCRTLVEGLRRFRFDLLTVTDREPPSAPAYPLPLNVGSASAVQIGREPARERRRGDSNETGRGAAHLLCRGLIEERHFATGLRGLAELAAERPDPLAGVPLADLLMDAWRGRPDADEPPLPRLGARDARTAATLLKHALGALTVSLPETDLVHCVGGTTPLVAALAGRWRAGVPLLLTEARAPVARHKPAEERLSPAVRAVLRRFRAAVARTGYTEAGLIAPLSAYHHGYALRHGAEASRLVQVPAGVDPSEYPGAAELNTDPAVVWAGSGGPDSGLTPLLAAFEQVASAMPGTVLHLVGVTPAHEDHCAEQIERTGLGRAVRLHPLPADPRDRYTAGHVVAHVPGPADPPYRLIEAMMSGRAVVGVDVGPAAETLGDAGVLVQPDDPAELAIAIVGLLRAPGRRRQLGEAARRRALLHFTTDRVVRVYGALYTDLAGPPPAPAFELALAVPAPRAELPATLRWLTPAPREDAAAPLSPGGPMPGDRDDPLAAVPPARHIASAAPIALDVFPPRPGRHAEPEPEPEEAFAGVSPAGAGELPSWPVGPKGGEQL</sequence>
<dbReference type="RefSeq" id="WP_020518002.1">
    <property type="nucleotide sequence ID" value="NZ_JBIAZU010000005.1"/>
</dbReference>
<dbReference type="Pfam" id="PF11997">
    <property type="entry name" value="DUF3492"/>
    <property type="match status" value="1"/>
</dbReference>
<comment type="caution">
    <text evidence="3">The sequence shown here is derived from an EMBL/GenBank/DDBJ whole genome shotgun (WGS) entry which is preliminary data.</text>
</comment>
<reference evidence="3 4" key="1">
    <citation type="submission" date="2024-10" db="EMBL/GenBank/DDBJ databases">
        <title>The Natural Products Discovery Center: Release of the First 8490 Sequenced Strains for Exploring Actinobacteria Biosynthetic Diversity.</title>
        <authorList>
            <person name="Kalkreuter E."/>
            <person name="Kautsar S.A."/>
            <person name="Yang D."/>
            <person name="Bader C.D."/>
            <person name="Teijaro C.N."/>
            <person name="Fluegel L."/>
            <person name="Davis C.M."/>
            <person name="Simpson J.R."/>
            <person name="Lauterbach L."/>
            <person name="Steele A.D."/>
            <person name="Gui C."/>
            <person name="Meng S."/>
            <person name="Li G."/>
            <person name="Viehrig K."/>
            <person name="Ye F."/>
            <person name="Su P."/>
            <person name="Kiefer A.F."/>
            <person name="Nichols A."/>
            <person name="Cepeda A.J."/>
            <person name="Yan W."/>
            <person name="Fan B."/>
            <person name="Jiang Y."/>
            <person name="Adhikari A."/>
            <person name="Zheng C.-J."/>
            <person name="Schuster L."/>
            <person name="Cowan T.M."/>
            <person name="Smanski M.J."/>
            <person name="Chevrette M.G."/>
            <person name="De Carvalho L.P.S."/>
            <person name="Shen B."/>
        </authorList>
    </citation>
    <scope>NUCLEOTIDE SEQUENCE [LARGE SCALE GENOMIC DNA]</scope>
    <source>
        <strain evidence="3 4">NPDC000087</strain>
    </source>
</reference>